<keyword evidence="3" id="KW-1185">Reference proteome</keyword>
<keyword evidence="2" id="KW-0503">Monooxygenase</keyword>
<dbReference type="InterPro" id="IPR011008">
    <property type="entry name" value="Dimeric_a/b-barrel"/>
</dbReference>
<organism evidence="2 3">
    <name type="scientific">Gemmobacter aquatilis</name>
    <dbReference type="NCBI Taxonomy" id="933059"/>
    <lineage>
        <taxon>Bacteria</taxon>
        <taxon>Pseudomonadati</taxon>
        <taxon>Pseudomonadota</taxon>
        <taxon>Alphaproteobacteria</taxon>
        <taxon>Rhodobacterales</taxon>
        <taxon>Paracoccaceae</taxon>
        <taxon>Gemmobacter</taxon>
    </lineage>
</organism>
<dbReference type="Pfam" id="PF03992">
    <property type="entry name" value="ABM"/>
    <property type="match status" value="1"/>
</dbReference>
<accession>A0A1H8GLJ6</accession>
<dbReference type="OrthoDB" id="9797178at2"/>
<gene>
    <name evidence="2" type="ORF">SAMN04488103_105102</name>
</gene>
<dbReference type="AlphaFoldDB" id="A0A1H8GLJ6"/>
<keyword evidence="2" id="KW-0560">Oxidoreductase</keyword>
<reference evidence="2 3" key="1">
    <citation type="submission" date="2016-10" db="EMBL/GenBank/DDBJ databases">
        <authorList>
            <person name="de Groot N.N."/>
        </authorList>
    </citation>
    <scope>NUCLEOTIDE SEQUENCE [LARGE SCALE GENOMIC DNA]</scope>
    <source>
        <strain evidence="2 3">DSM 3857</strain>
    </source>
</reference>
<name>A0A1H8GLJ6_9RHOB</name>
<evidence type="ECO:0000259" key="1">
    <source>
        <dbReference type="Pfam" id="PF03992"/>
    </source>
</evidence>
<evidence type="ECO:0000313" key="2">
    <source>
        <dbReference type="EMBL" id="SEN44866.1"/>
    </source>
</evidence>
<dbReference type="Gene3D" id="3.30.70.100">
    <property type="match status" value="1"/>
</dbReference>
<feature type="domain" description="ABM" evidence="1">
    <location>
        <begin position="14"/>
        <end position="68"/>
    </location>
</feature>
<evidence type="ECO:0000313" key="3">
    <source>
        <dbReference type="Proteomes" id="UP000198761"/>
    </source>
</evidence>
<dbReference type="EMBL" id="FOCE01000005">
    <property type="protein sequence ID" value="SEN44866.1"/>
    <property type="molecule type" value="Genomic_DNA"/>
</dbReference>
<dbReference type="Proteomes" id="UP000198761">
    <property type="component" value="Unassembled WGS sequence"/>
</dbReference>
<proteinExistence type="predicted"/>
<dbReference type="GO" id="GO:0004497">
    <property type="term" value="F:monooxygenase activity"/>
    <property type="evidence" value="ECO:0007669"/>
    <property type="project" value="UniProtKB-KW"/>
</dbReference>
<dbReference type="SUPFAM" id="SSF54909">
    <property type="entry name" value="Dimeric alpha+beta barrel"/>
    <property type="match status" value="1"/>
</dbReference>
<dbReference type="STRING" id="933059.SAMN04488103_105102"/>
<dbReference type="RefSeq" id="WP_091301088.1">
    <property type="nucleotide sequence ID" value="NZ_FOCE01000005.1"/>
</dbReference>
<sequence length="92" mass="10322">MIRLRGQMICMTAAEAAAVAAHIAVHTSLTRAEPGCLTFEVTPTDDPLIWEVMEAFRDRAAFDAHQARTRDSDWFTATRGILRDFRIEDIGD</sequence>
<protein>
    <submittedName>
        <fullName evidence="2">Quinol monooxygenase YgiN</fullName>
    </submittedName>
</protein>
<dbReference type="InterPro" id="IPR007138">
    <property type="entry name" value="ABM_dom"/>
</dbReference>